<dbReference type="EMBL" id="BARV01043490">
    <property type="protein sequence ID" value="GAI63657.1"/>
    <property type="molecule type" value="Genomic_DNA"/>
</dbReference>
<feature type="non-terminal residue" evidence="1">
    <location>
        <position position="90"/>
    </location>
</feature>
<comment type="caution">
    <text evidence="1">The sequence shown here is derived from an EMBL/GenBank/DDBJ whole genome shotgun (WGS) entry which is preliminary data.</text>
</comment>
<organism evidence="1">
    <name type="scientific">marine sediment metagenome</name>
    <dbReference type="NCBI Taxonomy" id="412755"/>
    <lineage>
        <taxon>unclassified sequences</taxon>
        <taxon>metagenomes</taxon>
        <taxon>ecological metagenomes</taxon>
    </lineage>
</organism>
<evidence type="ECO:0000313" key="1">
    <source>
        <dbReference type="EMBL" id="GAI63657.1"/>
    </source>
</evidence>
<gene>
    <name evidence="1" type="ORF">S06H3_64894</name>
</gene>
<sequence>MAEDKSNLLKIIETLKDKVSGRTISLDDNKNLIFNFNDYDIFLGKEGEAYMFKLSKDDRVSLSILTSGKFEDYKEPLSELYSHCVALAEA</sequence>
<name>X1Q582_9ZZZZ</name>
<proteinExistence type="predicted"/>
<reference evidence="1" key="1">
    <citation type="journal article" date="2014" name="Front. Microbiol.">
        <title>High frequency of phylogenetically diverse reductive dehalogenase-homologous genes in deep subseafloor sedimentary metagenomes.</title>
        <authorList>
            <person name="Kawai M."/>
            <person name="Futagami T."/>
            <person name="Toyoda A."/>
            <person name="Takaki Y."/>
            <person name="Nishi S."/>
            <person name="Hori S."/>
            <person name="Arai W."/>
            <person name="Tsubouchi T."/>
            <person name="Morono Y."/>
            <person name="Uchiyama I."/>
            <person name="Ito T."/>
            <person name="Fujiyama A."/>
            <person name="Inagaki F."/>
            <person name="Takami H."/>
        </authorList>
    </citation>
    <scope>NUCLEOTIDE SEQUENCE</scope>
    <source>
        <strain evidence="1">Expedition CK06-06</strain>
    </source>
</reference>
<dbReference type="AlphaFoldDB" id="X1Q582"/>
<accession>X1Q582</accession>
<protein>
    <submittedName>
        <fullName evidence="1">Uncharacterized protein</fullName>
    </submittedName>
</protein>